<keyword evidence="7" id="KW-0255">Endonuclease</keyword>
<evidence type="ECO:0000259" key="11">
    <source>
        <dbReference type="Pfam" id="PF04313"/>
    </source>
</evidence>
<keyword evidence="8 12" id="KW-0378">Hydrolase</keyword>
<dbReference type="Pfam" id="PF04313">
    <property type="entry name" value="HSDR_N"/>
    <property type="match status" value="1"/>
</dbReference>
<evidence type="ECO:0000256" key="4">
    <source>
        <dbReference type="ARBA" id="ARBA00022722"/>
    </source>
</evidence>
<protein>
    <recommendedName>
        <fullName evidence="3">type I site-specific deoxyribonuclease</fullName>
        <ecNumber evidence="3">3.1.21.3</ecNumber>
    </recommendedName>
</protein>
<dbReference type="EMBL" id="MK784557">
    <property type="protein sequence ID" value="QHN74655.1"/>
    <property type="molecule type" value="Genomic_DNA"/>
</dbReference>
<reference evidence="13" key="1">
    <citation type="submission" date="2019-04" db="EMBL/GenBank/DDBJ databases">
        <title>The Staphylococcus epidermidis MSCRAMM SesJ is present in ACME and SCC element.</title>
        <authorList>
            <person name="Arora S."/>
            <person name="Li X."/>
            <person name="Hillhouse A."/>
            <person name="Konganti K."/>
            <person name="Threadgill D."/>
            <person name="Shelburne S."/>
            <person name="Hook M."/>
        </authorList>
    </citation>
    <scope>NUCLEOTIDE SEQUENCE</scope>
    <source>
        <strain evidence="13">MB1048</strain>
    </source>
</reference>
<evidence type="ECO:0000313" key="13">
    <source>
        <dbReference type="EMBL" id="QHU25842.1"/>
    </source>
</evidence>
<keyword evidence="9" id="KW-0067">ATP-binding</keyword>
<dbReference type="CDD" id="cd22332">
    <property type="entry name" value="HsdR_N"/>
    <property type="match status" value="1"/>
</dbReference>
<name>A0A6B9V277_STAEP</name>
<dbReference type="EC" id="3.1.21.3" evidence="3"/>
<evidence type="ECO:0000256" key="9">
    <source>
        <dbReference type="ARBA" id="ARBA00022840"/>
    </source>
</evidence>
<evidence type="ECO:0000313" key="12">
    <source>
        <dbReference type="EMBL" id="QHN74655.1"/>
    </source>
</evidence>
<keyword evidence="10" id="KW-0238">DNA-binding</keyword>
<evidence type="ECO:0000256" key="10">
    <source>
        <dbReference type="ARBA" id="ARBA00023125"/>
    </source>
</evidence>
<proteinExistence type="inferred from homology"/>
<evidence type="ECO:0000256" key="3">
    <source>
        <dbReference type="ARBA" id="ARBA00012654"/>
    </source>
</evidence>
<dbReference type="PANTHER" id="PTHR30195">
    <property type="entry name" value="TYPE I SITE-SPECIFIC DEOXYRIBONUCLEASE PROTEIN SUBUNIT M AND R"/>
    <property type="match status" value="1"/>
</dbReference>
<dbReference type="GO" id="GO:0009307">
    <property type="term" value="P:DNA restriction-modification system"/>
    <property type="evidence" value="ECO:0007669"/>
    <property type="project" value="UniProtKB-KW"/>
</dbReference>
<keyword evidence="6" id="KW-0680">Restriction system</keyword>
<sequence>MVYQSEFALETEMMEQLKSNGYETVTIRDEQQLLDNFRSILNERHADKLNGHPLTDKEFQRLLTMINGKGIFESARILRDKMSLKRDDESEVYLSFWDTRNWCQNKFQITNQVSVDDTYKARYDVTILINGLPLVQIELKRRGIDINETFNQVMRYRKQNYTGLFHYIQLFIICKYQNNHLYSFEVV</sequence>
<reference evidence="12" key="2">
    <citation type="journal article" date="2020" name="MBio">
        <title>Staphylococcus epidermidis MSCRAMM SesJ is Encoded in Composite Islands.</title>
        <authorList>
            <person name="Arora S."/>
            <person name="Li X."/>
            <person name="Hillhouse A."/>
            <person name="Konganti K."/>
            <person name="Little S.V."/>
            <person name="Lawhon S.D."/>
            <person name="Threadgill D."/>
            <person name="Shelburne S."/>
            <person name="Hook M."/>
        </authorList>
    </citation>
    <scope>NUCLEOTIDE SEQUENCE</scope>
    <source>
        <strain evidence="12">MB1569</strain>
    </source>
</reference>
<dbReference type="InterPro" id="IPR051268">
    <property type="entry name" value="Type-I_R_enzyme_R_subunit"/>
</dbReference>
<comment type="similarity">
    <text evidence="2">Belongs to the HsdR family.</text>
</comment>
<comment type="catalytic activity">
    <reaction evidence="1">
        <text>Endonucleolytic cleavage of DNA to give random double-stranded fragments with terminal 5'-phosphates, ATP is simultaneously hydrolyzed.</text>
        <dbReference type="EC" id="3.1.21.3"/>
    </reaction>
</comment>
<evidence type="ECO:0000256" key="2">
    <source>
        <dbReference type="ARBA" id="ARBA00008598"/>
    </source>
</evidence>
<evidence type="ECO:0000256" key="6">
    <source>
        <dbReference type="ARBA" id="ARBA00022747"/>
    </source>
</evidence>
<evidence type="ECO:0000256" key="8">
    <source>
        <dbReference type="ARBA" id="ARBA00022801"/>
    </source>
</evidence>
<organism evidence="12">
    <name type="scientific">Staphylococcus epidermidis</name>
    <dbReference type="NCBI Taxonomy" id="1282"/>
    <lineage>
        <taxon>Bacteria</taxon>
        <taxon>Bacillati</taxon>
        <taxon>Bacillota</taxon>
        <taxon>Bacilli</taxon>
        <taxon>Bacillales</taxon>
        <taxon>Staphylococcaceae</taxon>
        <taxon>Staphylococcus</taxon>
    </lineage>
</organism>
<keyword evidence="5" id="KW-0547">Nucleotide-binding</keyword>
<keyword evidence="4" id="KW-0540">Nuclease</keyword>
<evidence type="ECO:0000256" key="5">
    <source>
        <dbReference type="ARBA" id="ARBA00022741"/>
    </source>
</evidence>
<feature type="domain" description="Restriction endonuclease type I HsdR N-terminal" evidence="11">
    <location>
        <begin position="3"/>
        <end position="173"/>
    </location>
</feature>
<evidence type="ECO:0000256" key="7">
    <source>
        <dbReference type="ARBA" id="ARBA00022759"/>
    </source>
</evidence>
<dbReference type="AlphaFoldDB" id="A0A6B9V277"/>
<dbReference type="EMBL" id="MK778453">
    <property type="protein sequence ID" value="QHU25842.1"/>
    <property type="molecule type" value="Genomic_DNA"/>
</dbReference>
<dbReference type="Gene3D" id="3.90.1570.50">
    <property type="match status" value="1"/>
</dbReference>
<evidence type="ECO:0000256" key="1">
    <source>
        <dbReference type="ARBA" id="ARBA00000851"/>
    </source>
</evidence>
<dbReference type="GO" id="GO:0009035">
    <property type="term" value="F:type I site-specific deoxyribonuclease activity"/>
    <property type="evidence" value="ECO:0007669"/>
    <property type="project" value="UniProtKB-EC"/>
</dbReference>
<dbReference type="InterPro" id="IPR007409">
    <property type="entry name" value="Restrct_endonuc_type1_HsdR_N"/>
</dbReference>
<accession>A0A6B9V277</accession>
<dbReference type="GO" id="GO:0005524">
    <property type="term" value="F:ATP binding"/>
    <property type="evidence" value="ECO:0007669"/>
    <property type="project" value="UniProtKB-KW"/>
</dbReference>
<dbReference type="PANTHER" id="PTHR30195:SF16">
    <property type="entry name" value="TYPE I RESTRICTION ENZYME ENDONUCLEASE SUBUNIT"/>
    <property type="match status" value="1"/>
</dbReference>
<dbReference type="GO" id="GO:0003677">
    <property type="term" value="F:DNA binding"/>
    <property type="evidence" value="ECO:0007669"/>
    <property type="project" value="UniProtKB-KW"/>
</dbReference>